<proteinExistence type="predicted"/>
<protein>
    <submittedName>
        <fullName evidence="1">Uncharacterized protein</fullName>
    </submittedName>
</protein>
<dbReference type="EMBL" id="VLLL01000005">
    <property type="protein sequence ID" value="TWJ14951.1"/>
    <property type="molecule type" value="Genomic_DNA"/>
</dbReference>
<comment type="caution">
    <text evidence="1">The sequence shown here is derived from an EMBL/GenBank/DDBJ whole genome shotgun (WGS) entry which is preliminary data.</text>
</comment>
<name>A0A562VAS9_9ACTN</name>
<dbReference type="AlphaFoldDB" id="A0A562VAS9"/>
<dbReference type="SUPFAM" id="SSF81301">
    <property type="entry name" value="Nucleotidyltransferase"/>
    <property type="match status" value="1"/>
</dbReference>
<evidence type="ECO:0000313" key="2">
    <source>
        <dbReference type="Proteomes" id="UP000321617"/>
    </source>
</evidence>
<dbReference type="Proteomes" id="UP000321617">
    <property type="component" value="Unassembled WGS sequence"/>
</dbReference>
<evidence type="ECO:0000313" key="1">
    <source>
        <dbReference type="EMBL" id="TWJ14951.1"/>
    </source>
</evidence>
<dbReference type="InterPro" id="IPR043519">
    <property type="entry name" value="NT_sf"/>
</dbReference>
<keyword evidence="2" id="KW-1185">Reference proteome</keyword>
<reference evidence="1 2" key="1">
    <citation type="journal article" date="2013" name="Stand. Genomic Sci.">
        <title>Genomic Encyclopedia of Type Strains, Phase I: The one thousand microbial genomes (KMG-I) project.</title>
        <authorList>
            <person name="Kyrpides N.C."/>
            <person name="Woyke T."/>
            <person name="Eisen J.A."/>
            <person name="Garrity G."/>
            <person name="Lilburn T.G."/>
            <person name="Beck B.J."/>
            <person name="Whitman W.B."/>
            <person name="Hugenholtz P."/>
            <person name="Klenk H.P."/>
        </authorList>
    </citation>
    <scope>NUCLEOTIDE SEQUENCE [LARGE SCALE GENOMIC DNA]</scope>
    <source>
        <strain evidence="1 2">DSM 45044</strain>
    </source>
</reference>
<dbReference type="RefSeq" id="WP_147132829.1">
    <property type="nucleotide sequence ID" value="NZ_BAABIJ010000001.1"/>
</dbReference>
<accession>A0A562VAS9</accession>
<gene>
    <name evidence="1" type="ORF">LX16_0646</name>
</gene>
<sequence>MTFRMLLEIFDDLGLCRDHFVIFGSAPMLLYGLKTTINDLDVVARGSAWTQAQLRFGDPRDQFASTHGTHKILRFWGDFIEVSDGWTSPAWDTRRIDDMIDDSTIVEGYRFAKLHHVLDYKCHLNRTKDQEDIDLIRCALSRSGAEHPTPHISDFDAAARRWIVAGSRGSHRGAGVRVGPDTGELVGVDLGP</sequence>
<organism evidence="1 2">
    <name type="scientific">Stackebrandtia albiflava</name>
    <dbReference type="NCBI Taxonomy" id="406432"/>
    <lineage>
        <taxon>Bacteria</taxon>
        <taxon>Bacillati</taxon>
        <taxon>Actinomycetota</taxon>
        <taxon>Actinomycetes</taxon>
        <taxon>Glycomycetales</taxon>
        <taxon>Glycomycetaceae</taxon>
        <taxon>Stackebrandtia</taxon>
    </lineage>
</organism>
<dbReference type="OrthoDB" id="5192884at2"/>